<evidence type="ECO:0000256" key="3">
    <source>
        <dbReference type="ARBA" id="ARBA00038471"/>
    </source>
</evidence>
<dbReference type="CDD" id="cd14859">
    <property type="entry name" value="PMEI_like"/>
    <property type="match status" value="1"/>
</dbReference>
<dbReference type="SMART" id="SM00856">
    <property type="entry name" value="PMEI"/>
    <property type="match status" value="1"/>
</dbReference>
<dbReference type="InterPro" id="IPR006501">
    <property type="entry name" value="Pectinesterase_inhib_dom"/>
</dbReference>
<gene>
    <name evidence="5" type="ORF">H6P81_012746</name>
</gene>
<keyword evidence="6" id="KW-1185">Reference proteome</keyword>
<dbReference type="PANTHER" id="PTHR35357:SF8">
    <property type="entry name" value="OS01G0111000 PROTEIN"/>
    <property type="match status" value="1"/>
</dbReference>
<dbReference type="GO" id="GO:0004857">
    <property type="term" value="F:enzyme inhibitor activity"/>
    <property type="evidence" value="ECO:0007669"/>
    <property type="project" value="InterPro"/>
</dbReference>
<dbReference type="InterPro" id="IPR035513">
    <property type="entry name" value="Invertase/methylesterase_inhib"/>
</dbReference>
<name>A0AAV7ECR9_ARIFI</name>
<sequence length="168" mass="17739">MTLSFFLYSSLSPSPAAMGDLDLVVKTCNGVEDRQFCIVTFAYDPRSLAAGDAGGLARIAAEYAASNATGIIDYLTQLGGDSVAVEVENGCRVEYSNAVQGLGETLRDLGSNNYGGAAAAVGAAAGKPAACEKLFRDRGREYPSELAHWAEILQSLCRVSREIIVQLH</sequence>
<dbReference type="Gene3D" id="1.20.140.40">
    <property type="entry name" value="Invertase/pectin methylesterase inhibitor family protein"/>
    <property type="match status" value="1"/>
</dbReference>
<comment type="caution">
    <text evidence="5">The sequence shown here is derived from an EMBL/GenBank/DDBJ whole genome shotgun (WGS) entry which is preliminary data.</text>
</comment>
<dbReference type="Pfam" id="PF04043">
    <property type="entry name" value="PMEI"/>
    <property type="match status" value="1"/>
</dbReference>
<dbReference type="NCBIfam" id="TIGR01614">
    <property type="entry name" value="PME_inhib"/>
    <property type="match status" value="1"/>
</dbReference>
<feature type="domain" description="Pectinesterase inhibitor" evidence="4">
    <location>
        <begin position="19"/>
        <end position="163"/>
    </location>
</feature>
<organism evidence="5 6">
    <name type="scientific">Aristolochia fimbriata</name>
    <name type="common">White veined hardy Dutchman's pipe vine</name>
    <dbReference type="NCBI Taxonomy" id="158543"/>
    <lineage>
        <taxon>Eukaryota</taxon>
        <taxon>Viridiplantae</taxon>
        <taxon>Streptophyta</taxon>
        <taxon>Embryophyta</taxon>
        <taxon>Tracheophyta</taxon>
        <taxon>Spermatophyta</taxon>
        <taxon>Magnoliopsida</taxon>
        <taxon>Magnoliidae</taxon>
        <taxon>Piperales</taxon>
        <taxon>Aristolochiaceae</taxon>
        <taxon>Aristolochia</taxon>
    </lineage>
</organism>
<evidence type="ECO:0000259" key="4">
    <source>
        <dbReference type="SMART" id="SM00856"/>
    </source>
</evidence>
<dbReference type="AlphaFoldDB" id="A0AAV7ECR9"/>
<dbReference type="Proteomes" id="UP000825729">
    <property type="component" value="Unassembled WGS sequence"/>
</dbReference>
<proteinExistence type="inferred from homology"/>
<evidence type="ECO:0000256" key="2">
    <source>
        <dbReference type="ARBA" id="ARBA00023157"/>
    </source>
</evidence>
<keyword evidence="2" id="KW-1015">Disulfide bond</keyword>
<protein>
    <recommendedName>
        <fullName evidence="4">Pectinesterase inhibitor domain-containing protein</fullName>
    </recommendedName>
</protein>
<evidence type="ECO:0000313" key="5">
    <source>
        <dbReference type="EMBL" id="KAG9446618.1"/>
    </source>
</evidence>
<dbReference type="PANTHER" id="PTHR35357">
    <property type="entry name" value="OS02G0537100 PROTEIN"/>
    <property type="match status" value="1"/>
</dbReference>
<dbReference type="EMBL" id="JAINDJ010000005">
    <property type="protein sequence ID" value="KAG9446618.1"/>
    <property type="molecule type" value="Genomic_DNA"/>
</dbReference>
<dbReference type="SUPFAM" id="SSF101148">
    <property type="entry name" value="Plant invertase/pectin methylesterase inhibitor"/>
    <property type="match status" value="1"/>
</dbReference>
<reference evidence="5 6" key="1">
    <citation type="submission" date="2021-07" db="EMBL/GenBank/DDBJ databases">
        <title>The Aristolochia fimbriata genome: insights into angiosperm evolution, floral development and chemical biosynthesis.</title>
        <authorList>
            <person name="Jiao Y."/>
        </authorList>
    </citation>
    <scope>NUCLEOTIDE SEQUENCE [LARGE SCALE GENOMIC DNA]</scope>
    <source>
        <strain evidence="5">IBCAS-2021</strain>
        <tissue evidence="5">Leaf</tissue>
    </source>
</reference>
<keyword evidence="1" id="KW-0732">Signal</keyword>
<comment type="similarity">
    <text evidence="3">Belongs to the PMEI family.</text>
</comment>
<evidence type="ECO:0000256" key="1">
    <source>
        <dbReference type="ARBA" id="ARBA00022729"/>
    </source>
</evidence>
<accession>A0AAV7ECR9</accession>
<evidence type="ECO:0000313" key="6">
    <source>
        <dbReference type="Proteomes" id="UP000825729"/>
    </source>
</evidence>